<sequence length="64" mass="6994">MNEIFDETNEQIVIAKEQTDNKKQTVVAKESLTTVKEGGATVSVKQIGHIVEALATYAFSRILG</sequence>
<name>A0A380NDH2_9FIRM</name>
<dbReference type="AlphaFoldDB" id="A0A380NDH2"/>
<dbReference type="Proteomes" id="UP000255367">
    <property type="component" value="Unassembled WGS sequence"/>
</dbReference>
<accession>A0A380NDH2</accession>
<evidence type="ECO:0000313" key="1">
    <source>
        <dbReference type="EMBL" id="SUP37023.1"/>
    </source>
</evidence>
<protein>
    <submittedName>
        <fullName evidence="1">Uncharacterized protein</fullName>
    </submittedName>
</protein>
<keyword evidence="2" id="KW-1185">Reference proteome</keyword>
<proteinExistence type="predicted"/>
<evidence type="ECO:0000313" key="2">
    <source>
        <dbReference type="Proteomes" id="UP000255367"/>
    </source>
</evidence>
<gene>
    <name evidence="1" type="ORF">NCTC12020_00004</name>
</gene>
<dbReference type="RefSeq" id="WP_115309311.1">
    <property type="nucleotide sequence ID" value="NZ_UHIO01000001.1"/>
</dbReference>
<dbReference type="EMBL" id="UHIO01000001">
    <property type="protein sequence ID" value="SUP37023.1"/>
    <property type="molecule type" value="Genomic_DNA"/>
</dbReference>
<reference evidence="1 2" key="1">
    <citation type="submission" date="2018-06" db="EMBL/GenBank/DDBJ databases">
        <authorList>
            <consortium name="Pathogen Informatics"/>
            <person name="Doyle S."/>
        </authorList>
    </citation>
    <scope>NUCLEOTIDE SEQUENCE [LARGE SCALE GENOMIC DNA]</scope>
    <source>
        <strain evidence="1 2">NCTC12020</strain>
    </source>
</reference>
<organism evidence="1 2">
    <name type="scientific">Veillonella criceti</name>
    <dbReference type="NCBI Taxonomy" id="103891"/>
    <lineage>
        <taxon>Bacteria</taxon>
        <taxon>Bacillati</taxon>
        <taxon>Bacillota</taxon>
        <taxon>Negativicutes</taxon>
        <taxon>Veillonellales</taxon>
        <taxon>Veillonellaceae</taxon>
        <taxon>Veillonella</taxon>
    </lineage>
</organism>